<dbReference type="PROSITE" id="PS00107">
    <property type="entry name" value="PROTEIN_KINASE_ATP"/>
    <property type="match status" value="1"/>
</dbReference>
<dbReference type="InterPro" id="IPR032675">
    <property type="entry name" value="LRR_dom_sf"/>
</dbReference>
<gene>
    <name evidence="25" type="ORF">C2S53_005594</name>
</gene>
<feature type="domain" description="Protein kinase" evidence="24">
    <location>
        <begin position="695"/>
        <end position="996"/>
    </location>
</feature>
<evidence type="ECO:0000256" key="15">
    <source>
        <dbReference type="ARBA" id="ARBA00022840"/>
    </source>
</evidence>
<dbReference type="PANTHER" id="PTHR48053">
    <property type="entry name" value="LEUCINE RICH REPEAT FAMILY PROTEIN, EXPRESSED"/>
    <property type="match status" value="1"/>
</dbReference>
<evidence type="ECO:0000256" key="23">
    <source>
        <dbReference type="SAM" id="Phobius"/>
    </source>
</evidence>
<dbReference type="FunFam" id="3.80.10.10:FF:000383">
    <property type="entry name" value="Leucine-rich repeat receptor protein kinase EMS1"/>
    <property type="match status" value="1"/>
</dbReference>
<comment type="subcellular location">
    <subcellularLocation>
        <location evidence="1">Cell membrane</location>
        <topology evidence="1">Single-pass membrane protein</topology>
    </subcellularLocation>
    <subcellularLocation>
        <location evidence="2">Membrane</location>
        <topology evidence="2">Single-pass type I membrane protein</topology>
    </subcellularLocation>
</comment>
<evidence type="ECO:0000256" key="6">
    <source>
        <dbReference type="ARBA" id="ARBA00022527"/>
    </source>
</evidence>
<name>A0AAD4JFP5_PERFH</name>
<keyword evidence="10 23" id="KW-0812">Transmembrane</keyword>
<evidence type="ECO:0000256" key="10">
    <source>
        <dbReference type="ARBA" id="ARBA00022692"/>
    </source>
</evidence>
<dbReference type="SUPFAM" id="SSF52058">
    <property type="entry name" value="L domain-like"/>
    <property type="match status" value="2"/>
</dbReference>
<evidence type="ECO:0000256" key="3">
    <source>
        <dbReference type="ARBA" id="ARBA00008684"/>
    </source>
</evidence>
<comment type="catalytic activity">
    <reaction evidence="20">
        <text>L-threonyl-[protein] + ATP = O-phospho-L-threonyl-[protein] + ADP + H(+)</text>
        <dbReference type="Rhea" id="RHEA:46608"/>
        <dbReference type="Rhea" id="RHEA-COMP:11060"/>
        <dbReference type="Rhea" id="RHEA-COMP:11605"/>
        <dbReference type="ChEBI" id="CHEBI:15378"/>
        <dbReference type="ChEBI" id="CHEBI:30013"/>
        <dbReference type="ChEBI" id="CHEBI:30616"/>
        <dbReference type="ChEBI" id="CHEBI:61977"/>
        <dbReference type="ChEBI" id="CHEBI:456216"/>
        <dbReference type="EC" id="2.7.11.1"/>
    </reaction>
</comment>
<evidence type="ECO:0000256" key="11">
    <source>
        <dbReference type="ARBA" id="ARBA00022729"/>
    </source>
</evidence>
<dbReference type="FunFam" id="3.80.10.10:FF:000288">
    <property type="entry name" value="LRR receptor-like serine/threonine-protein kinase EFR"/>
    <property type="match status" value="1"/>
</dbReference>
<keyword evidence="9" id="KW-0808">Transferase</keyword>
<dbReference type="FunFam" id="1.10.510.10:FF:000358">
    <property type="entry name" value="Putative leucine-rich repeat receptor-like serine/threonine-protein kinase"/>
    <property type="match status" value="1"/>
</dbReference>
<dbReference type="GO" id="GO:0004674">
    <property type="term" value="F:protein serine/threonine kinase activity"/>
    <property type="evidence" value="ECO:0007669"/>
    <property type="project" value="UniProtKB-KW"/>
</dbReference>
<evidence type="ECO:0000313" key="26">
    <source>
        <dbReference type="Proteomes" id="UP001190926"/>
    </source>
</evidence>
<keyword evidence="26" id="KW-1185">Reference proteome</keyword>
<evidence type="ECO:0000256" key="22">
    <source>
        <dbReference type="PROSITE-ProRule" id="PRU10141"/>
    </source>
</evidence>
<keyword evidence="16 23" id="KW-1133">Transmembrane helix</keyword>
<dbReference type="Proteomes" id="UP001190926">
    <property type="component" value="Unassembled WGS sequence"/>
</dbReference>
<keyword evidence="8" id="KW-0433">Leucine-rich repeat</keyword>
<dbReference type="InterPro" id="IPR013210">
    <property type="entry name" value="LRR_N_plant-typ"/>
</dbReference>
<keyword evidence="15 22" id="KW-0067">ATP-binding</keyword>
<evidence type="ECO:0000256" key="8">
    <source>
        <dbReference type="ARBA" id="ARBA00022614"/>
    </source>
</evidence>
<evidence type="ECO:0000256" key="21">
    <source>
        <dbReference type="ARBA" id="ARBA00048679"/>
    </source>
</evidence>
<dbReference type="Gene3D" id="3.80.10.10">
    <property type="entry name" value="Ribonuclease Inhibitor"/>
    <property type="match status" value="3"/>
</dbReference>
<evidence type="ECO:0000256" key="4">
    <source>
        <dbReference type="ARBA" id="ARBA00012513"/>
    </source>
</evidence>
<dbReference type="PROSITE" id="PS50011">
    <property type="entry name" value="PROTEIN_KINASE_DOM"/>
    <property type="match status" value="1"/>
</dbReference>
<evidence type="ECO:0000313" key="25">
    <source>
        <dbReference type="EMBL" id="KAH6832245.1"/>
    </source>
</evidence>
<comment type="catalytic activity">
    <reaction evidence="21">
        <text>L-seryl-[protein] + ATP = O-phospho-L-seryl-[protein] + ADP + H(+)</text>
        <dbReference type="Rhea" id="RHEA:17989"/>
        <dbReference type="Rhea" id="RHEA-COMP:9863"/>
        <dbReference type="Rhea" id="RHEA-COMP:11604"/>
        <dbReference type="ChEBI" id="CHEBI:15378"/>
        <dbReference type="ChEBI" id="CHEBI:29999"/>
        <dbReference type="ChEBI" id="CHEBI:30616"/>
        <dbReference type="ChEBI" id="CHEBI:83421"/>
        <dbReference type="ChEBI" id="CHEBI:456216"/>
        <dbReference type="EC" id="2.7.11.1"/>
    </reaction>
</comment>
<evidence type="ECO:0000256" key="17">
    <source>
        <dbReference type="ARBA" id="ARBA00023136"/>
    </source>
</evidence>
<evidence type="ECO:0000256" key="18">
    <source>
        <dbReference type="ARBA" id="ARBA00023170"/>
    </source>
</evidence>
<evidence type="ECO:0000256" key="13">
    <source>
        <dbReference type="ARBA" id="ARBA00022741"/>
    </source>
</evidence>
<dbReference type="Pfam" id="PF13855">
    <property type="entry name" value="LRR_8"/>
    <property type="match status" value="1"/>
</dbReference>
<keyword evidence="11" id="KW-0732">Signal</keyword>
<dbReference type="PANTHER" id="PTHR48053:SF37">
    <property type="entry name" value="LEUCINE-RICH REPEAT PROTEIN KINASE FAMILY PROTEIN"/>
    <property type="match status" value="1"/>
</dbReference>
<evidence type="ECO:0000256" key="2">
    <source>
        <dbReference type="ARBA" id="ARBA00004479"/>
    </source>
</evidence>
<evidence type="ECO:0000259" key="24">
    <source>
        <dbReference type="PROSITE" id="PS50011"/>
    </source>
</evidence>
<dbReference type="InterPro" id="IPR008271">
    <property type="entry name" value="Ser/Thr_kinase_AS"/>
</dbReference>
<keyword evidence="7" id="KW-0597">Phosphoprotein</keyword>
<keyword evidence="13 22" id="KW-0547">Nucleotide-binding</keyword>
<comment type="caution">
    <text evidence="25">The sequence shown here is derived from an EMBL/GenBank/DDBJ whole genome shotgun (WGS) entry which is preliminary data.</text>
</comment>
<keyword evidence="18" id="KW-0675">Receptor</keyword>
<dbReference type="FunFam" id="3.30.200.20:FF:000432">
    <property type="entry name" value="LRR receptor-like serine/threonine-protein kinase EFR"/>
    <property type="match status" value="1"/>
</dbReference>
<dbReference type="InterPro" id="IPR001611">
    <property type="entry name" value="Leu-rich_rpt"/>
</dbReference>
<feature type="binding site" evidence="22">
    <location>
        <position position="724"/>
    </location>
    <ligand>
        <name>ATP</name>
        <dbReference type="ChEBI" id="CHEBI:30616"/>
    </ligand>
</feature>
<dbReference type="InterPro" id="IPR001245">
    <property type="entry name" value="Ser-Thr/Tyr_kinase_cat_dom"/>
</dbReference>
<comment type="similarity">
    <text evidence="3">Belongs to the protein kinase superfamily. Ser/Thr protein kinase family.</text>
</comment>
<dbReference type="Gene3D" id="1.10.510.10">
    <property type="entry name" value="Transferase(Phosphotransferase) domain 1"/>
    <property type="match status" value="1"/>
</dbReference>
<dbReference type="PROSITE" id="PS00108">
    <property type="entry name" value="PROTEIN_KINASE_ST"/>
    <property type="match status" value="1"/>
</dbReference>
<dbReference type="SMART" id="SM00220">
    <property type="entry name" value="S_TKc"/>
    <property type="match status" value="1"/>
</dbReference>
<dbReference type="SMART" id="SM00369">
    <property type="entry name" value="LRR_TYP"/>
    <property type="match status" value="6"/>
</dbReference>
<dbReference type="Pfam" id="PF08263">
    <property type="entry name" value="LRRNT_2"/>
    <property type="match status" value="1"/>
</dbReference>
<dbReference type="Pfam" id="PF07714">
    <property type="entry name" value="PK_Tyr_Ser-Thr"/>
    <property type="match status" value="1"/>
</dbReference>
<dbReference type="AlphaFoldDB" id="A0AAD4JFP5"/>
<keyword evidence="5" id="KW-1003">Cell membrane</keyword>
<reference evidence="25 26" key="1">
    <citation type="journal article" date="2021" name="Nat. Commun.">
        <title>Incipient diploidization of the medicinal plant Perilla within 10,000 years.</title>
        <authorList>
            <person name="Zhang Y."/>
            <person name="Shen Q."/>
            <person name="Leng L."/>
            <person name="Zhang D."/>
            <person name="Chen S."/>
            <person name="Shi Y."/>
            <person name="Ning Z."/>
            <person name="Chen S."/>
        </authorList>
    </citation>
    <scope>NUCLEOTIDE SEQUENCE [LARGE SCALE GENOMIC DNA]</scope>
    <source>
        <strain evidence="26">cv. PC099</strain>
    </source>
</reference>
<protein>
    <recommendedName>
        <fullName evidence="4">non-specific serine/threonine protein kinase</fullName>
        <ecNumber evidence="4">2.7.11.1</ecNumber>
    </recommendedName>
</protein>
<keyword evidence="6" id="KW-0723">Serine/threonine-protein kinase</keyword>
<feature type="transmembrane region" description="Helical" evidence="23">
    <location>
        <begin position="638"/>
        <end position="660"/>
    </location>
</feature>
<dbReference type="InterPro" id="IPR003591">
    <property type="entry name" value="Leu-rich_rpt_typical-subtyp"/>
</dbReference>
<dbReference type="InterPro" id="IPR000719">
    <property type="entry name" value="Prot_kinase_dom"/>
</dbReference>
<organism evidence="25 26">
    <name type="scientific">Perilla frutescens var. hirtella</name>
    <name type="common">Perilla citriodora</name>
    <name type="synonym">Perilla setoyensis</name>
    <dbReference type="NCBI Taxonomy" id="608512"/>
    <lineage>
        <taxon>Eukaryota</taxon>
        <taxon>Viridiplantae</taxon>
        <taxon>Streptophyta</taxon>
        <taxon>Embryophyta</taxon>
        <taxon>Tracheophyta</taxon>
        <taxon>Spermatophyta</taxon>
        <taxon>Magnoliopsida</taxon>
        <taxon>eudicotyledons</taxon>
        <taxon>Gunneridae</taxon>
        <taxon>Pentapetalae</taxon>
        <taxon>asterids</taxon>
        <taxon>lamiids</taxon>
        <taxon>Lamiales</taxon>
        <taxon>Lamiaceae</taxon>
        <taxon>Nepetoideae</taxon>
        <taxon>Elsholtzieae</taxon>
        <taxon>Perilla</taxon>
    </lineage>
</organism>
<sequence>MLADLSFPMCSAADVSGNEPDRHALIAFKSLITNDPLMALASWNDSSHFCNWTGVACGTSIQKVTSLNLTRLKLAGTIAPHVGNLSFISILDLSGNSFHGGIPSGIENLGRLEILNVSNNLLEGRIPLGLSNCSSLRNLALDHNYLTGTVPPELGSLPQLLRLYLGNNNLTGTIPSSLGNLTSLIEIDMSYNYLNGEVPNSISKLTNLKTFRLSVNYLSGEFPPSLYNLTSLDFIALPFNNLTGNLRNDIGLALPNLKRLWLAYNFFTGPIPDSFPNASKLENIDLIRNNFTGRVPLNLGQLDLLTLSVGLNNLGLGKPDDLDFVSSLTNCSNLRFLHFGDNQFGGVLPLSIANLSTKLSTLYLHSNMIHGSLPKEISNLVSLGTLYMYSNYLNGTIPDSLGMLPNLGKLVLGSNRLTVKIRSSIGNMTSLIWLFLFDNMLEGGIPSSLANCKQLVFIWLAQNNLTGIIPQEVIGIRSILSFNVSYNSLTGPLPENIGNLSNLVEIDLSYNKFSGQISDNLGHCLAMNIIWLQGNLFKGRIPDLANLNSLNYLDLSINNLSGKIPGFLISLSSSSSLNLSFNNLEGEVPSTGVFSNTSAVDIRGNPRLCGGIPELHLPACPLQEPQRIRRKHGLKTPILILIIVLPTSFAALSLLLLLIYCTRTRLQKPPSSVSGSLNFFPKISYKELLNATDGFSSQNLIGSGSFGSVYKGTLRSDGTVVAVKVLNLGQRGASKSFMTECQALRNIRHYNLVKVITACSSNDFHGNDFKALVYQFMTNGSLDKWLHPQEDTLQQHKLNILQRIDIAIDVAAALHYLHHQCLMPVVHCDLKPQNILLDGDMTARVGDFGLARLVPIFGAKETADQFSSLVIKGTIGYAAPEQGIGAQVSILGDVYSFGILLLEIFTGKRPTDNLFSDNLSLHQFVKVSVPHRVGEILDNSALCEEVTGNAETWNAAWSSLRKEQRDCLIRALEIGVACSSESPKDRMSMPQAHCELLMIRGDFLDTRVEKEKKLASISRRSKIEHVEEV</sequence>
<keyword evidence="19" id="KW-0325">Glycoprotein</keyword>
<evidence type="ECO:0000256" key="5">
    <source>
        <dbReference type="ARBA" id="ARBA00022475"/>
    </source>
</evidence>
<evidence type="ECO:0000256" key="20">
    <source>
        <dbReference type="ARBA" id="ARBA00047899"/>
    </source>
</evidence>
<dbReference type="GO" id="GO:0005886">
    <property type="term" value="C:plasma membrane"/>
    <property type="evidence" value="ECO:0007669"/>
    <property type="project" value="UniProtKB-SubCell"/>
</dbReference>
<dbReference type="EMBL" id="SDAM02000072">
    <property type="protein sequence ID" value="KAH6832245.1"/>
    <property type="molecule type" value="Genomic_DNA"/>
</dbReference>
<evidence type="ECO:0000256" key="14">
    <source>
        <dbReference type="ARBA" id="ARBA00022777"/>
    </source>
</evidence>
<dbReference type="GO" id="GO:0051707">
    <property type="term" value="P:response to other organism"/>
    <property type="evidence" value="ECO:0007669"/>
    <property type="project" value="UniProtKB-ARBA"/>
</dbReference>
<evidence type="ECO:0000256" key="1">
    <source>
        <dbReference type="ARBA" id="ARBA00004162"/>
    </source>
</evidence>
<evidence type="ECO:0000256" key="12">
    <source>
        <dbReference type="ARBA" id="ARBA00022737"/>
    </source>
</evidence>
<dbReference type="GO" id="GO:0005524">
    <property type="term" value="F:ATP binding"/>
    <property type="evidence" value="ECO:0007669"/>
    <property type="project" value="UniProtKB-UniRule"/>
</dbReference>
<dbReference type="FunFam" id="3.80.10.10:FF:000565">
    <property type="entry name" value="Leucine-rich repeat receptor-like kinase protein FLORAL ORGAN NUMBER1"/>
    <property type="match status" value="1"/>
</dbReference>
<accession>A0AAD4JFP5</accession>
<dbReference type="Gene3D" id="3.30.200.20">
    <property type="entry name" value="Phosphorylase Kinase, domain 1"/>
    <property type="match status" value="1"/>
</dbReference>
<dbReference type="InterPro" id="IPR017441">
    <property type="entry name" value="Protein_kinase_ATP_BS"/>
</dbReference>
<evidence type="ECO:0000256" key="9">
    <source>
        <dbReference type="ARBA" id="ARBA00022679"/>
    </source>
</evidence>
<dbReference type="InterPro" id="IPR051716">
    <property type="entry name" value="Plant_RL_S/T_kinase"/>
</dbReference>
<dbReference type="Pfam" id="PF00560">
    <property type="entry name" value="LRR_1"/>
    <property type="match status" value="9"/>
</dbReference>
<keyword evidence="12" id="KW-0677">Repeat</keyword>
<dbReference type="GO" id="GO:0006952">
    <property type="term" value="P:defense response"/>
    <property type="evidence" value="ECO:0007669"/>
    <property type="project" value="UniProtKB-ARBA"/>
</dbReference>
<keyword evidence="17 23" id="KW-0472">Membrane</keyword>
<evidence type="ECO:0000256" key="19">
    <source>
        <dbReference type="ARBA" id="ARBA00023180"/>
    </source>
</evidence>
<evidence type="ECO:0000256" key="7">
    <source>
        <dbReference type="ARBA" id="ARBA00022553"/>
    </source>
</evidence>
<dbReference type="EC" id="2.7.11.1" evidence="4"/>
<evidence type="ECO:0000256" key="16">
    <source>
        <dbReference type="ARBA" id="ARBA00022989"/>
    </source>
</evidence>
<dbReference type="InterPro" id="IPR011009">
    <property type="entry name" value="Kinase-like_dom_sf"/>
</dbReference>
<keyword evidence="14" id="KW-0418">Kinase</keyword>
<proteinExistence type="inferred from homology"/>
<dbReference type="SUPFAM" id="SSF56112">
    <property type="entry name" value="Protein kinase-like (PK-like)"/>
    <property type="match status" value="1"/>
</dbReference>